<dbReference type="Proteomes" id="UP000270094">
    <property type="component" value="Unassembled WGS sequence"/>
</dbReference>
<evidence type="ECO:0000313" key="2">
    <source>
        <dbReference type="Proteomes" id="UP000270094"/>
    </source>
</evidence>
<organism evidence="1 2">
    <name type="scientific">Strongylus vulgaris</name>
    <name type="common">Blood worm</name>
    <dbReference type="NCBI Taxonomy" id="40348"/>
    <lineage>
        <taxon>Eukaryota</taxon>
        <taxon>Metazoa</taxon>
        <taxon>Ecdysozoa</taxon>
        <taxon>Nematoda</taxon>
        <taxon>Chromadorea</taxon>
        <taxon>Rhabditida</taxon>
        <taxon>Rhabditina</taxon>
        <taxon>Rhabditomorpha</taxon>
        <taxon>Strongyloidea</taxon>
        <taxon>Strongylidae</taxon>
        <taxon>Strongylus</taxon>
    </lineage>
</organism>
<gene>
    <name evidence="1" type="ORF">SVUK_LOCUS10133</name>
</gene>
<sequence>MKISSHCYLKGVVLLESMETIVGEEYMLSVIRNLVATRKSFNLDSFLFYFKDIPVDKNISLAQLSANLRDHKQTWRTSRVRKSRMLLSNIVNYGPVTWVNIFSKIDENPAQFSAVGRAQLVTDFCYFYAHDQVDRGTAIREIVTDMVYRNSKYFELCDWHLFWCHSAVPATLTQLLKRIALGVTQLFDNDAAFGCRTGMAATNLNVICSSVFGTKCI</sequence>
<evidence type="ECO:0000313" key="1">
    <source>
        <dbReference type="EMBL" id="VDM75135.1"/>
    </source>
</evidence>
<dbReference type="AlphaFoldDB" id="A0A3P7KXN8"/>
<reference evidence="1 2" key="1">
    <citation type="submission" date="2018-11" db="EMBL/GenBank/DDBJ databases">
        <authorList>
            <consortium name="Pathogen Informatics"/>
        </authorList>
    </citation>
    <scope>NUCLEOTIDE SEQUENCE [LARGE SCALE GENOMIC DNA]</scope>
</reference>
<proteinExistence type="predicted"/>
<dbReference type="EMBL" id="UYYB01094961">
    <property type="protein sequence ID" value="VDM75135.1"/>
    <property type="molecule type" value="Genomic_DNA"/>
</dbReference>
<dbReference type="OrthoDB" id="8182982at2759"/>
<accession>A0A3P7KXN8</accession>
<protein>
    <submittedName>
        <fullName evidence="1">Uncharacterized protein</fullName>
    </submittedName>
</protein>
<keyword evidence="2" id="KW-1185">Reference proteome</keyword>
<name>A0A3P7KXN8_STRVU</name>